<dbReference type="EMBL" id="KB295685">
    <property type="protein sequence ID" value="ELU12747.1"/>
    <property type="molecule type" value="Genomic_DNA"/>
</dbReference>
<sequence>MMLRVKCESVKEPQGESINSYFICSVSYEAFLEALFRVKVRDLDFTRAIEIAIETEDAAKVAWETAHGSRPKPVSKHKRPPGSHILKEEELKIFSQKNQPGQCCYKSSRALYKLGEPNEIHSKTIELETATTEVQDFNLLGRAATSQLGIFFDELLNPTEDCYVVFRHLKTDQQLRSKCSTLCEEFPDLWKPEWGCHMDFQLDVKFHDCTQPVLRKARLVPCAIEKLLMQVYQDGMKISRT</sequence>
<reference evidence="3" key="1">
    <citation type="submission" date="2012-12" db="EMBL/GenBank/DDBJ databases">
        <authorList>
            <person name="Hellsten U."/>
            <person name="Grimwood J."/>
            <person name="Chapman J.A."/>
            <person name="Shapiro H."/>
            <person name="Aerts A."/>
            <person name="Otillar R.P."/>
            <person name="Terry A.Y."/>
            <person name="Boore J.L."/>
            <person name="Simakov O."/>
            <person name="Marletaz F."/>
            <person name="Cho S.-J."/>
            <person name="Edsinger-Gonzales E."/>
            <person name="Havlak P."/>
            <person name="Kuo D.-H."/>
            <person name="Larsson T."/>
            <person name="Lv J."/>
            <person name="Arendt D."/>
            <person name="Savage R."/>
            <person name="Osoegawa K."/>
            <person name="de Jong P."/>
            <person name="Lindberg D.R."/>
            <person name="Seaver E.C."/>
            <person name="Weisblat D.A."/>
            <person name="Putnam N.H."/>
            <person name="Grigoriev I.V."/>
            <person name="Rokhsar D.S."/>
        </authorList>
    </citation>
    <scope>NUCLEOTIDE SEQUENCE</scope>
    <source>
        <strain evidence="3">I ESC-2004</strain>
    </source>
</reference>
<proteinExistence type="predicted"/>
<dbReference type="Proteomes" id="UP000014760">
    <property type="component" value="Unassembled WGS sequence"/>
</dbReference>
<dbReference type="AlphaFoldDB" id="R7V2Q4"/>
<dbReference type="EMBL" id="AMQN01005309">
    <property type="status" value="NOT_ANNOTATED_CDS"/>
    <property type="molecule type" value="Genomic_DNA"/>
</dbReference>
<dbReference type="STRING" id="283909.R7V2Q4"/>
<organism evidence="1">
    <name type="scientific">Capitella teleta</name>
    <name type="common">Polychaete worm</name>
    <dbReference type="NCBI Taxonomy" id="283909"/>
    <lineage>
        <taxon>Eukaryota</taxon>
        <taxon>Metazoa</taxon>
        <taxon>Spiralia</taxon>
        <taxon>Lophotrochozoa</taxon>
        <taxon>Annelida</taxon>
        <taxon>Polychaeta</taxon>
        <taxon>Sedentaria</taxon>
        <taxon>Scolecida</taxon>
        <taxon>Capitellidae</taxon>
        <taxon>Capitella</taxon>
    </lineage>
</organism>
<dbReference type="EnsemblMetazoa" id="CapteT221157">
    <property type="protein sequence ID" value="CapteP221157"/>
    <property type="gene ID" value="CapteG221157"/>
</dbReference>
<evidence type="ECO:0000313" key="1">
    <source>
        <dbReference type="EMBL" id="ELU12747.1"/>
    </source>
</evidence>
<evidence type="ECO:0000313" key="3">
    <source>
        <dbReference type="Proteomes" id="UP000014760"/>
    </source>
</evidence>
<protein>
    <submittedName>
        <fullName evidence="1 2">Uncharacterized protein</fullName>
    </submittedName>
</protein>
<dbReference type="OrthoDB" id="6130485at2759"/>
<gene>
    <name evidence="1" type="ORF">CAPTEDRAFT_221157</name>
</gene>
<reference evidence="1 3" key="2">
    <citation type="journal article" date="2013" name="Nature">
        <title>Insights into bilaterian evolution from three spiralian genomes.</title>
        <authorList>
            <person name="Simakov O."/>
            <person name="Marletaz F."/>
            <person name="Cho S.J."/>
            <person name="Edsinger-Gonzales E."/>
            <person name="Havlak P."/>
            <person name="Hellsten U."/>
            <person name="Kuo D.H."/>
            <person name="Larsson T."/>
            <person name="Lv J."/>
            <person name="Arendt D."/>
            <person name="Savage R."/>
            <person name="Osoegawa K."/>
            <person name="de Jong P."/>
            <person name="Grimwood J."/>
            <person name="Chapman J.A."/>
            <person name="Shapiro H."/>
            <person name="Aerts A."/>
            <person name="Otillar R.P."/>
            <person name="Terry A.Y."/>
            <person name="Boore J.L."/>
            <person name="Grigoriev I.V."/>
            <person name="Lindberg D.R."/>
            <person name="Seaver E.C."/>
            <person name="Weisblat D.A."/>
            <person name="Putnam N.H."/>
            <person name="Rokhsar D.S."/>
        </authorList>
    </citation>
    <scope>NUCLEOTIDE SEQUENCE</scope>
    <source>
        <strain evidence="1 3">I ESC-2004</strain>
    </source>
</reference>
<dbReference type="HOGENOM" id="CLU_1152686_0_0_1"/>
<accession>R7V2Q4</accession>
<reference evidence="2" key="3">
    <citation type="submission" date="2015-06" db="UniProtKB">
        <authorList>
            <consortium name="EnsemblMetazoa"/>
        </authorList>
    </citation>
    <scope>IDENTIFICATION</scope>
</reference>
<keyword evidence="3" id="KW-1185">Reference proteome</keyword>
<evidence type="ECO:0000313" key="2">
    <source>
        <dbReference type="EnsemblMetazoa" id="CapteP221157"/>
    </source>
</evidence>
<name>R7V2Q4_CAPTE</name>